<dbReference type="SUPFAM" id="SSF51556">
    <property type="entry name" value="Metallo-dependent hydrolases"/>
    <property type="match status" value="1"/>
</dbReference>
<feature type="domain" description="Amidohydrolase-related" evidence="1">
    <location>
        <begin position="55"/>
        <end position="375"/>
    </location>
</feature>
<dbReference type="InterPro" id="IPR011059">
    <property type="entry name" value="Metal-dep_hydrolase_composite"/>
</dbReference>
<keyword evidence="3" id="KW-1185">Reference proteome</keyword>
<gene>
    <name evidence="2" type="ORF">JOC54_001849</name>
</gene>
<dbReference type="PANTHER" id="PTHR43135:SF3">
    <property type="entry name" value="ALPHA-D-RIBOSE 1-METHYLPHOSPHONATE 5-TRIPHOSPHATE DIPHOSPHATASE"/>
    <property type="match status" value="1"/>
</dbReference>
<evidence type="ECO:0000313" key="2">
    <source>
        <dbReference type="EMBL" id="MBM7838593.1"/>
    </source>
</evidence>
<comment type="caution">
    <text evidence="2">The sequence shown here is derived from an EMBL/GenBank/DDBJ whole genome shotgun (WGS) entry which is preliminary data.</text>
</comment>
<dbReference type="Gene3D" id="3.20.20.140">
    <property type="entry name" value="Metal-dependent hydrolases"/>
    <property type="match status" value="1"/>
</dbReference>
<sequence>MAIMVTAIINGYVWSGTENQGNHLTLLIEGSRIKAIGHQLRIPEKAVIIDAAGGWVTPGIIDVHTHLGVHTQDIGRAGHDFNETSAVSTPEVRAIDAINPRDSGFSDARKAGITMVQVLPGSANVIGGETCVIKTAGTNVEEMIVQAPSAMKVALGENPKTVYGSKGKAPLTRMGVAAVLRQELMRAQDYANKKETGKIETRDLGMEQLMPVIKGELPLRVHAHRADDIQTILRIAKEFSLKLTIEHVTEGHLIANELETCGFRFTIGPTMSSRSKQELAEKSWKTVAVFAEKGIPFSITTDHPVIPIEHLTTTASYALKYGVDRETMLKAITIWAAEHLQLNTEVGTLEAGKDADVVIWSGHPLETGTVVMNTFINGMAVYTNEEVMTKDV</sequence>
<dbReference type="CDD" id="cd01309">
    <property type="entry name" value="Met_dep_hydrolase_C"/>
    <property type="match status" value="1"/>
</dbReference>
<dbReference type="PANTHER" id="PTHR43135">
    <property type="entry name" value="ALPHA-D-RIBOSE 1-METHYLPHOSPHONATE 5-TRIPHOSPHATE DIPHOSPHATASE"/>
    <property type="match status" value="1"/>
</dbReference>
<dbReference type="EMBL" id="JAFBCV010000004">
    <property type="protein sequence ID" value="MBM7838593.1"/>
    <property type="molecule type" value="Genomic_DNA"/>
</dbReference>
<dbReference type="InterPro" id="IPR051781">
    <property type="entry name" value="Metallo-dep_Hydrolase"/>
</dbReference>
<dbReference type="InterPro" id="IPR032466">
    <property type="entry name" value="Metal_Hydrolase"/>
</dbReference>
<reference evidence="2" key="1">
    <citation type="submission" date="2021-01" db="EMBL/GenBank/DDBJ databases">
        <title>Genomic Encyclopedia of Type Strains, Phase IV (KMG-IV): sequencing the most valuable type-strain genomes for metagenomic binning, comparative biology and taxonomic classification.</title>
        <authorList>
            <person name="Goeker M."/>
        </authorList>
    </citation>
    <scope>NUCLEOTIDE SEQUENCE</scope>
    <source>
        <strain evidence="2">DSM 21943</strain>
    </source>
</reference>
<protein>
    <submittedName>
        <fullName evidence="2">Imidazolonepropionase-like amidohydrolase</fullName>
    </submittedName>
</protein>
<dbReference type="RefSeq" id="WP_239586638.1">
    <property type="nucleotide sequence ID" value="NZ_JAFBCV010000004.1"/>
</dbReference>
<dbReference type="SUPFAM" id="SSF51338">
    <property type="entry name" value="Composite domain of metallo-dependent hydrolases"/>
    <property type="match status" value="1"/>
</dbReference>
<evidence type="ECO:0000259" key="1">
    <source>
        <dbReference type="Pfam" id="PF01979"/>
    </source>
</evidence>
<organism evidence="2 3">
    <name type="scientific">Shouchella xiaoxiensis</name>
    <dbReference type="NCBI Taxonomy" id="766895"/>
    <lineage>
        <taxon>Bacteria</taxon>
        <taxon>Bacillati</taxon>
        <taxon>Bacillota</taxon>
        <taxon>Bacilli</taxon>
        <taxon>Bacillales</taxon>
        <taxon>Bacillaceae</taxon>
        <taxon>Shouchella</taxon>
    </lineage>
</organism>
<dbReference type="Pfam" id="PF01979">
    <property type="entry name" value="Amidohydro_1"/>
    <property type="match status" value="1"/>
</dbReference>
<dbReference type="Proteomes" id="UP001179280">
    <property type="component" value="Unassembled WGS sequence"/>
</dbReference>
<name>A0ABS2SSU3_9BACI</name>
<evidence type="ECO:0000313" key="3">
    <source>
        <dbReference type="Proteomes" id="UP001179280"/>
    </source>
</evidence>
<proteinExistence type="predicted"/>
<accession>A0ABS2SSU3</accession>
<dbReference type="InterPro" id="IPR006680">
    <property type="entry name" value="Amidohydro-rel"/>
</dbReference>